<feature type="transmembrane region" description="Helical" evidence="2">
    <location>
        <begin position="25"/>
        <end position="43"/>
    </location>
</feature>
<comment type="caution">
    <text evidence="5">The sequence shown here is derived from an EMBL/GenBank/DDBJ whole genome shotgun (WGS) entry which is preliminary data.</text>
</comment>
<sequence length="374" mass="41267">MNDPLVEMLSCVTDCRRKQAKRYRLANILMFCILGFLCGATSYKALCSFIEERFALLQAAFPSTMKRAPAPSTLWRIISLVDGAALEAVFRKHAMSQHAALGGGPGEVVAHDGKSLRGSYDTAAETKMSQLLRAFAVGTRIILGHVAVMVKSNEIPAMQALVRELGLEGVLCTADAMHCQIKTIEAVKASGGEALLQVKGNQPSLEAAFEALPAEQEPQDCHGETGKTRRNRQETRRVEVFKAGPLLDLPDDWQAYAVEAVRVTRTVLHKDVATGWNWRPTREVAWYASSQDGNNAAYYAAATRGHWGVENRVHYVLDVSMHEDTSRVRKSPIILSILRSFALNILRFNKVNDVADALWRNAMNLNRVLAYGGT</sequence>
<feature type="compositionally biased region" description="Basic and acidic residues" evidence="1">
    <location>
        <begin position="219"/>
        <end position="233"/>
    </location>
</feature>
<evidence type="ECO:0000259" key="4">
    <source>
        <dbReference type="Pfam" id="PF13808"/>
    </source>
</evidence>
<gene>
    <name evidence="5" type="ORF">CCS01_00490</name>
</gene>
<keyword evidence="6" id="KW-1185">Reference proteome</keyword>
<accession>A0A2S6NP76</accession>
<dbReference type="RefSeq" id="WP_104516885.1">
    <property type="nucleotide sequence ID" value="NZ_NHRY01000025.1"/>
</dbReference>
<evidence type="ECO:0000313" key="5">
    <source>
        <dbReference type="EMBL" id="PPQ40179.1"/>
    </source>
</evidence>
<dbReference type="GO" id="GO:0004803">
    <property type="term" value="F:transposase activity"/>
    <property type="evidence" value="ECO:0007669"/>
    <property type="project" value="InterPro"/>
</dbReference>
<dbReference type="AlphaFoldDB" id="A0A2S6NP76"/>
<dbReference type="GO" id="GO:0003677">
    <property type="term" value="F:DNA binding"/>
    <property type="evidence" value="ECO:0007669"/>
    <property type="project" value="InterPro"/>
</dbReference>
<dbReference type="PANTHER" id="PTHR30298:SF0">
    <property type="entry name" value="PROTEIN YBFL-RELATED"/>
    <property type="match status" value="1"/>
</dbReference>
<keyword evidence="2" id="KW-0472">Membrane</keyword>
<evidence type="ECO:0000256" key="1">
    <source>
        <dbReference type="SAM" id="MobiDB-lite"/>
    </source>
</evidence>
<dbReference type="InterPro" id="IPR002559">
    <property type="entry name" value="Transposase_11"/>
</dbReference>
<protein>
    <recommendedName>
        <fullName evidence="7">ISAs1 family transposase</fullName>
    </recommendedName>
</protein>
<dbReference type="NCBIfam" id="NF033564">
    <property type="entry name" value="transpos_ISAs1"/>
    <property type="match status" value="1"/>
</dbReference>
<keyword evidence="2" id="KW-0812">Transmembrane</keyword>
<dbReference type="Pfam" id="PF01609">
    <property type="entry name" value="DDE_Tnp_1"/>
    <property type="match status" value="1"/>
</dbReference>
<keyword evidence="2" id="KW-1133">Transmembrane helix</keyword>
<proteinExistence type="predicted"/>
<evidence type="ECO:0008006" key="7">
    <source>
        <dbReference type="Google" id="ProtNLM"/>
    </source>
</evidence>
<dbReference type="EMBL" id="NHRY01000025">
    <property type="protein sequence ID" value="PPQ40179.1"/>
    <property type="molecule type" value="Genomic_DNA"/>
</dbReference>
<feature type="region of interest" description="Disordered" evidence="1">
    <location>
        <begin position="214"/>
        <end position="233"/>
    </location>
</feature>
<reference evidence="5 6" key="1">
    <citation type="journal article" date="2018" name="Arch. Microbiol.">
        <title>New insights into the metabolic potential of the phototrophic purple bacterium Rhodopila globiformis DSM 161(T) from its draft genome sequence and evidence for a vanadium-dependent nitrogenase.</title>
        <authorList>
            <person name="Imhoff J.F."/>
            <person name="Rahn T."/>
            <person name="Kunzel S."/>
            <person name="Neulinger S.C."/>
        </authorList>
    </citation>
    <scope>NUCLEOTIDE SEQUENCE [LARGE SCALE GENOMIC DNA]</scope>
    <source>
        <strain evidence="5 6">DSM 161</strain>
    </source>
</reference>
<dbReference type="Pfam" id="PF13808">
    <property type="entry name" value="DDE_Tnp_1_assoc"/>
    <property type="match status" value="1"/>
</dbReference>
<dbReference type="OrthoDB" id="8001376at2"/>
<dbReference type="PANTHER" id="PTHR30298">
    <property type="entry name" value="H REPEAT-ASSOCIATED PREDICTED TRANSPOSASE"/>
    <property type="match status" value="1"/>
</dbReference>
<dbReference type="Proteomes" id="UP000239724">
    <property type="component" value="Unassembled WGS sequence"/>
</dbReference>
<feature type="domain" description="H repeat-associated protein N-terminal" evidence="4">
    <location>
        <begin position="7"/>
        <end position="93"/>
    </location>
</feature>
<dbReference type="InterPro" id="IPR032806">
    <property type="entry name" value="YbfD_N"/>
</dbReference>
<dbReference type="InterPro" id="IPR047647">
    <property type="entry name" value="ISAs1_transpos"/>
</dbReference>
<evidence type="ECO:0000256" key="2">
    <source>
        <dbReference type="SAM" id="Phobius"/>
    </source>
</evidence>
<evidence type="ECO:0000259" key="3">
    <source>
        <dbReference type="Pfam" id="PF01609"/>
    </source>
</evidence>
<dbReference type="InterPro" id="IPR051698">
    <property type="entry name" value="Transposase_11-like"/>
</dbReference>
<dbReference type="GO" id="GO:0006313">
    <property type="term" value="P:DNA transposition"/>
    <property type="evidence" value="ECO:0007669"/>
    <property type="project" value="InterPro"/>
</dbReference>
<organism evidence="5 6">
    <name type="scientific">Rhodopila globiformis</name>
    <name type="common">Rhodopseudomonas globiformis</name>
    <dbReference type="NCBI Taxonomy" id="1071"/>
    <lineage>
        <taxon>Bacteria</taxon>
        <taxon>Pseudomonadati</taxon>
        <taxon>Pseudomonadota</taxon>
        <taxon>Alphaproteobacteria</taxon>
        <taxon>Acetobacterales</taxon>
        <taxon>Acetobacteraceae</taxon>
        <taxon>Rhodopila</taxon>
    </lineage>
</organism>
<name>A0A2S6NP76_RHOGL</name>
<feature type="domain" description="Transposase IS4-like" evidence="3">
    <location>
        <begin position="105"/>
        <end position="331"/>
    </location>
</feature>
<evidence type="ECO:0000313" key="6">
    <source>
        <dbReference type="Proteomes" id="UP000239724"/>
    </source>
</evidence>